<keyword evidence="1" id="KW-0812">Transmembrane</keyword>
<dbReference type="EMBL" id="KX656018">
    <property type="protein sequence ID" value="AOG12967.1"/>
    <property type="molecule type" value="mRNA"/>
</dbReference>
<protein>
    <submittedName>
        <fullName evidence="2">Gustatory receptor</fullName>
    </submittedName>
</protein>
<name>A0A1B3P5R8_EOGHI</name>
<accession>A0A1B3P5R8</accession>
<proteinExistence type="evidence at transcript level"/>
<feature type="transmembrane region" description="Helical" evidence="1">
    <location>
        <begin position="37"/>
        <end position="57"/>
    </location>
</feature>
<feature type="transmembrane region" description="Helical" evidence="1">
    <location>
        <begin position="12"/>
        <end position="31"/>
    </location>
</feature>
<organism evidence="2">
    <name type="scientific">Eogystia hippophaecolus</name>
    <name type="common">Moth</name>
    <name type="synonym">Holcocerus hippophaecolus</name>
    <dbReference type="NCBI Taxonomy" id="1206364"/>
    <lineage>
        <taxon>Eukaryota</taxon>
        <taxon>Metazoa</taxon>
        <taxon>Ecdysozoa</taxon>
        <taxon>Arthropoda</taxon>
        <taxon>Hexapoda</taxon>
        <taxon>Insecta</taxon>
        <taxon>Pterygota</taxon>
        <taxon>Neoptera</taxon>
        <taxon>Endopterygota</taxon>
        <taxon>Lepidoptera</taxon>
        <taxon>Glossata</taxon>
        <taxon>Ditrysia</taxon>
        <taxon>Cossoidea</taxon>
        <taxon>Cossidae</taxon>
        <taxon>Cossinae</taxon>
        <taxon>Eogystia</taxon>
    </lineage>
</organism>
<reference evidence="2" key="1">
    <citation type="journal article" date="2016" name="BMC Genomics">
        <title>Antennal transcriptome analysis and expression profiles of odorant binding proteins in Eogystia hippophaecolus (Lepidoptera: Cossidae).</title>
        <authorList>
            <person name="Hu P."/>
            <person name="Tao J."/>
            <person name="Cui M."/>
            <person name="Gao C."/>
            <person name="Lu P."/>
            <person name="Luo Y."/>
        </authorList>
    </citation>
    <scope>NUCLEOTIDE SEQUENCE</scope>
</reference>
<feature type="transmembrane region" description="Helical" evidence="1">
    <location>
        <begin position="109"/>
        <end position="132"/>
    </location>
</feature>
<evidence type="ECO:0000256" key="1">
    <source>
        <dbReference type="SAM" id="Phobius"/>
    </source>
</evidence>
<keyword evidence="2" id="KW-0675">Receptor</keyword>
<dbReference type="AlphaFoldDB" id="A0A1B3P5R8"/>
<evidence type="ECO:0000313" key="2">
    <source>
        <dbReference type="EMBL" id="AOG12967.1"/>
    </source>
</evidence>
<sequence>MLLICSSLLIEMITFMNVCIRFVVGTMFTLFESNLFPAVTFFMRFCSCIVLLGAVVYRCEQSYCQSDRIVCILNQMLFTRKINKEMRTPLKELHILVTSRPIRFYGANYFLIDYKLLVSTASFVVTFTIILLDNL</sequence>
<keyword evidence="1" id="KW-1133">Transmembrane helix</keyword>
<keyword evidence="1" id="KW-0472">Membrane</keyword>